<dbReference type="GO" id="GO:0052689">
    <property type="term" value="F:carboxylic ester hydrolase activity"/>
    <property type="evidence" value="ECO:0007669"/>
    <property type="project" value="TreeGrafter"/>
</dbReference>
<dbReference type="AlphaFoldDB" id="A0A0G4L0K5"/>
<dbReference type="PANTHER" id="PTHR46118">
    <property type="entry name" value="PROTEIN ABHD11"/>
    <property type="match status" value="1"/>
</dbReference>
<reference evidence="4 5" key="1">
    <citation type="submission" date="2015-05" db="EMBL/GenBank/DDBJ databases">
        <authorList>
            <person name="Wang D.B."/>
            <person name="Wang M."/>
        </authorList>
    </citation>
    <scope>NUCLEOTIDE SEQUENCE [LARGE SCALE GENOMIC DNA]</scope>
    <source>
        <strain evidence="4">VL1</strain>
    </source>
</reference>
<dbReference type="EMBL" id="CVQH01006335">
    <property type="protein sequence ID" value="CRK15220.1"/>
    <property type="molecule type" value="Genomic_DNA"/>
</dbReference>
<dbReference type="InterPro" id="IPR029058">
    <property type="entry name" value="AB_hydrolase_fold"/>
</dbReference>
<proteinExistence type="inferred from homology"/>
<keyword evidence="5" id="KW-1185">Reference proteome</keyword>
<gene>
    <name evidence="4" type="ORF">BN1708_011388</name>
</gene>
<dbReference type="STRING" id="100787.A0A0G4L0K5"/>
<accession>A0A0G4L0K5</accession>
<keyword evidence="2" id="KW-0378">Hydrolase</keyword>
<dbReference type="ESTHER" id="9pezi-a0a0g4l0k5">
    <property type="family name" value="ABHD11-Acetyl_transferase"/>
</dbReference>
<dbReference type="Gene3D" id="3.40.50.1820">
    <property type="entry name" value="alpha/beta hydrolase"/>
    <property type="match status" value="1"/>
</dbReference>
<protein>
    <recommendedName>
        <fullName evidence="3">AB hydrolase-1 domain-containing protein</fullName>
    </recommendedName>
</protein>
<evidence type="ECO:0000259" key="3">
    <source>
        <dbReference type="Pfam" id="PF00561"/>
    </source>
</evidence>
<dbReference type="InterPro" id="IPR000639">
    <property type="entry name" value="Epox_hydrolase-like"/>
</dbReference>
<evidence type="ECO:0000313" key="5">
    <source>
        <dbReference type="Proteomes" id="UP000044602"/>
    </source>
</evidence>
<evidence type="ECO:0000256" key="2">
    <source>
        <dbReference type="ARBA" id="ARBA00022801"/>
    </source>
</evidence>
<evidence type="ECO:0000256" key="1">
    <source>
        <dbReference type="ARBA" id="ARBA00008645"/>
    </source>
</evidence>
<dbReference type="SUPFAM" id="SSF53474">
    <property type="entry name" value="alpha/beta-Hydrolases"/>
    <property type="match status" value="1"/>
</dbReference>
<feature type="domain" description="AB hydrolase-1" evidence="3">
    <location>
        <begin position="56"/>
        <end position="301"/>
    </location>
</feature>
<dbReference type="PANTHER" id="PTHR46118:SF4">
    <property type="entry name" value="PROTEIN ABHD11"/>
    <property type="match status" value="1"/>
</dbReference>
<dbReference type="GO" id="GO:0005739">
    <property type="term" value="C:mitochondrion"/>
    <property type="evidence" value="ECO:0007669"/>
    <property type="project" value="TreeGrafter"/>
</dbReference>
<dbReference type="PRINTS" id="PR00412">
    <property type="entry name" value="EPOXHYDRLASE"/>
</dbReference>
<name>A0A0G4L0K5_VERLO</name>
<dbReference type="FunFam" id="3.40.50.1820:FF:000039">
    <property type="entry name" value="Esterase ybfF"/>
    <property type="match status" value="1"/>
</dbReference>
<dbReference type="Proteomes" id="UP000044602">
    <property type="component" value="Unassembled WGS sequence"/>
</dbReference>
<dbReference type="Pfam" id="PF00561">
    <property type="entry name" value="Abhydrolase_1"/>
    <property type="match status" value="1"/>
</dbReference>
<evidence type="ECO:0000313" key="4">
    <source>
        <dbReference type="EMBL" id="CRK15220.1"/>
    </source>
</evidence>
<comment type="similarity">
    <text evidence="1">Belongs to the AB hydrolase superfamily.</text>
</comment>
<dbReference type="InterPro" id="IPR000073">
    <property type="entry name" value="AB_hydrolase_1"/>
</dbReference>
<sequence length="316" mass="35791">MTWYTSRPSLVGRIIYQAKITRQGRSFGTSTQAHLKLAYDLYEPSSSRAKGDDCHPIVFLHGLFGSKKNNRSISKLLLTWDYYSRVLARDLGRPVFALDLRNHGESPHDRHHDYTSMASDVAGFIIDHNLDEPTIIGHSMGAKTAMALALRSPDLVRNIISVDNAPVDAVLESGFGNYVEGMKRIERAGVMRQAEADEILKNHEESLPVRQFLLANLYRPQPNKPQQFRVPLDILGRSLGHMADFPFKNPEETRFEKPALFIRGTRSKYVADDVLPLIGQFFPRFRLIDVDAGHWLISENPEAFREAVVDFLSTSK</sequence>
<organism evidence="4 5">
    <name type="scientific">Verticillium longisporum</name>
    <name type="common">Verticillium dahliae var. longisporum</name>
    <dbReference type="NCBI Taxonomy" id="100787"/>
    <lineage>
        <taxon>Eukaryota</taxon>
        <taxon>Fungi</taxon>
        <taxon>Dikarya</taxon>
        <taxon>Ascomycota</taxon>
        <taxon>Pezizomycotina</taxon>
        <taxon>Sordariomycetes</taxon>
        <taxon>Hypocreomycetidae</taxon>
        <taxon>Glomerellales</taxon>
        <taxon>Plectosphaerellaceae</taxon>
        <taxon>Verticillium</taxon>
    </lineage>
</organism>